<evidence type="ECO:0000313" key="3">
    <source>
        <dbReference type="Proteomes" id="UP000231451"/>
    </source>
</evidence>
<organism evidence="2 3">
    <name type="scientific">Bifidobacterium simiarum</name>
    <dbReference type="NCBI Taxonomy" id="2045441"/>
    <lineage>
        <taxon>Bacteria</taxon>
        <taxon>Bacillati</taxon>
        <taxon>Actinomycetota</taxon>
        <taxon>Actinomycetes</taxon>
        <taxon>Bifidobacteriales</taxon>
        <taxon>Bifidobacteriaceae</taxon>
        <taxon>Bifidobacterium</taxon>
    </lineage>
</organism>
<accession>A0A2M9HFV6</accession>
<evidence type="ECO:0000313" key="2">
    <source>
        <dbReference type="EMBL" id="PJM75653.1"/>
    </source>
</evidence>
<comment type="caution">
    <text evidence="2">The sequence shown here is derived from an EMBL/GenBank/DDBJ whole genome shotgun (WGS) entry which is preliminary data.</text>
</comment>
<evidence type="ECO:0008006" key="4">
    <source>
        <dbReference type="Google" id="ProtNLM"/>
    </source>
</evidence>
<dbReference type="EMBL" id="PEBK01000003">
    <property type="protein sequence ID" value="PJM75653.1"/>
    <property type="molecule type" value="Genomic_DNA"/>
</dbReference>
<feature type="compositionally biased region" description="Basic and acidic residues" evidence="1">
    <location>
        <begin position="42"/>
        <end position="60"/>
    </location>
</feature>
<reference evidence="2 3" key="1">
    <citation type="submission" date="2017-10" db="EMBL/GenBank/DDBJ databases">
        <title>Draft genome sequences of strains TRE 1, TRE 9, TRE H and TRI 7, isolated from tamarins, belonging to four potential novel Bifidobacterium species.</title>
        <authorList>
            <person name="Mattarelli P."/>
            <person name="Modesto M."/>
            <person name="Puglisi E."/>
            <person name="Morelli L."/>
            <person name="Spezio C."/>
            <person name="Bonetti A."/>
            <person name="Sandri C."/>
        </authorList>
    </citation>
    <scope>NUCLEOTIDE SEQUENCE [LARGE SCALE GENOMIC DNA]</scope>
    <source>
        <strain evidence="3">TRI7</strain>
    </source>
</reference>
<dbReference type="Proteomes" id="UP000231451">
    <property type="component" value="Unassembled WGS sequence"/>
</dbReference>
<dbReference type="AlphaFoldDB" id="A0A2M9HFV6"/>
<protein>
    <recommendedName>
        <fullName evidence="4">DNA and RNA helicase-like protein</fullName>
    </recommendedName>
</protein>
<name>A0A2M9HFV6_9BIFI</name>
<evidence type="ECO:0000256" key="1">
    <source>
        <dbReference type="SAM" id="MobiDB-lite"/>
    </source>
</evidence>
<feature type="region of interest" description="Disordered" evidence="1">
    <location>
        <begin position="1"/>
        <end position="76"/>
    </location>
</feature>
<sequence>MNGSGAGGSSRRRRPHRRVVFKGTERFDADGLFDGADDSADPEERAERLRKSAEDDRRILNELPPHWAKFDAEGRR</sequence>
<gene>
    <name evidence="2" type="ORF">CSQ87_04335</name>
</gene>
<proteinExistence type="predicted"/>
<keyword evidence="3" id="KW-1185">Reference proteome</keyword>
<dbReference type="OrthoDB" id="5150097at2"/>
<feature type="compositionally biased region" description="Basic residues" evidence="1">
    <location>
        <begin position="10"/>
        <end position="20"/>
    </location>
</feature>